<dbReference type="KEGG" id="lby:Lbys_3142"/>
<dbReference type="InterPro" id="IPR029044">
    <property type="entry name" value="Nucleotide-diphossugar_trans"/>
</dbReference>
<dbReference type="GO" id="GO:0016740">
    <property type="term" value="F:transferase activity"/>
    <property type="evidence" value="ECO:0007669"/>
    <property type="project" value="UniProtKB-KW"/>
</dbReference>
<evidence type="ECO:0000313" key="2">
    <source>
        <dbReference type="Proteomes" id="UP000007435"/>
    </source>
</evidence>
<organism evidence="1 2">
    <name type="scientific">Leadbetterella byssophila (strain DSM 17132 / JCM 16389 / KACC 11308 / NBRC 106382 / 4M15)</name>
    <dbReference type="NCBI Taxonomy" id="649349"/>
    <lineage>
        <taxon>Bacteria</taxon>
        <taxon>Pseudomonadati</taxon>
        <taxon>Bacteroidota</taxon>
        <taxon>Cytophagia</taxon>
        <taxon>Cytophagales</taxon>
        <taxon>Leadbetterellaceae</taxon>
        <taxon>Leadbetterella</taxon>
    </lineage>
</organism>
<dbReference type="Proteomes" id="UP000007435">
    <property type="component" value="Chromosome"/>
</dbReference>
<dbReference type="STRING" id="649349.Lbys_3142"/>
<dbReference type="Gene3D" id="3.90.550.10">
    <property type="entry name" value="Spore Coat Polysaccharide Biosynthesis Protein SpsA, Chain A"/>
    <property type="match status" value="1"/>
</dbReference>
<evidence type="ECO:0000313" key="1">
    <source>
        <dbReference type="EMBL" id="ADQ18803.1"/>
    </source>
</evidence>
<dbReference type="AlphaFoldDB" id="E4RV65"/>
<name>E4RV65_LEAB4</name>
<dbReference type="OrthoDB" id="186344at2"/>
<dbReference type="SUPFAM" id="SSF53448">
    <property type="entry name" value="Nucleotide-diphospho-sugar transferases"/>
    <property type="match status" value="1"/>
</dbReference>
<reference key="1">
    <citation type="submission" date="2010-11" db="EMBL/GenBank/DDBJ databases">
        <title>The complete genome of Leadbetterella byssophila DSM 17132.</title>
        <authorList>
            <consortium name="US DOE Joint Genome Institute (JGI-PGF)"/>
            <person name="Lucas S."/>
            <person name="Copeland A."/>
            <person name="Lapidus A."/>
            <person name="Glavina del Rio T."/>
            <person name="Dalin E."/>
            <person name="Tice H."/>
            <person name="Bruce D."/>
            <person name="Goodwin L."/>
            <person name="Pitluck S."/>
            <person name="Kyrpides N."/>
            <person name="Mavromatis K."/>
            <person name="Ivanova N."/>
            <person name="Teshima H."/>
            <person name="Brettin T."/>
            <person name="Detter J.C."/>
            <person name="Han C."/>
            <person name="Tapia R."/>
            <person name="Land M."/>
            <person name="Hauser L."/>
            <person name="Markowitz V."/>
            <person name="Cheng J.-F."/>
            <person name="Hugenholtz P."/>
            <person name="Woyke T."/>
            <person name="Wu D."/>
            <person name="Tindall B."/>
            <person name="Pomrenke H.G."/>
            <person name="Brambilla E."/>
            <person name="Klenk H.-P."/>
            <person name="Eisen J.A."/>
        </authorList>
    </citation>
    <scope>NUCLEOTIDE SEQUENCE [LARGE SCALE GENOMIC DNA]</scope>
    <source>
        <strain>DSM 17132</strain>
    </source>
</reference>
<sequence>MSQKFAFTICSINYLAQAKILSKSLKKTNPDYTFVVGLCDKLEGSGVDPKLIEGLDLLEVHNIGIDGFADMTERYDITELNTAVKPFYFQYFFDQDPNLERVIYFDPDIEIFDKLTGIEEGLVDHNIVLTPHFYTPIFDNKSRTEQQMFVNGIYNLGFLAVKRSEETFKFLHWWMTKLRTECYMDIQNGMFVDQLYCNMVPLYYEGVKIDKYPGYNISYWNLHERQLTKADGKYFSNGQPLVFYHYSGIDVKDPINISRWQNRFDLNNRPDLVELFNGYRAQLKENGHDELKKIRCYYLKPVQEAPKKSFLKRVLTGITFRIYHFFEKLPI</sequence>
<keyword evidence="1" id="KW-0808">Transferase</keyword>
<dbReference type="EMBL" id="CP002305">
    <property type="protein sequence ID" value="ADQ18803.1"/>
    <property type="molecule type" value="Genomic_DNA"/>
</dbReference>
<accession>E4RV65</accession>
<keyword evidence="2" id="KW-1185">Reference proteome</keyword>
<reference evidence="1 2" key="2">
    <citation type="journal article" date="2011" name="Stand. Genomic Sci.">
        <title>Complete genome sequence of Leadbetterella byssophila type strain (4M15).</title>
        <authorList>
            <person name="Abt B."/>
            <person name="Teshima H."/>
            <person name="Lucas S."/>
            <person name="Lapidus A."/>
            <person name="Del Rio T.G."/>
            <person name="Nolan M."/>
            <person name="Tice H."/>
            <person name="Cheng J.F."/>
            <person name="Pitluck S."/>
            <person name="Liolios K."/>
            <person name="Pagani I."/>
            <person name="Ivanova N."/>
            <person name="Mavromatis K."/>
            <person name="Pati A."/>
            <person name="Tapia R."/>
            <person name="Han C."/>
            <person name="Goodwin L."/>
            <person name="Chen A."/>
            <person name="Palaniappan K."/>
            <person name="Land M."/>
            <person name="Hauser L."/>
            <person name="Chang Y.J."/>
            <person name="Jeffries C.D."/>
            <person name="Rohde M."/>
            <person name="Goker M."/>
            <person name="Tindall B.J."/>
            <person name="Detter J.C."/>
            <person name="Woyke T."/>
            <person name="Bristow J."/>
            <person name="Eisen J.A."/>
            <person name="Markowitz V."/>
            <person name="Hugenholtz P."/>
            <person name="Klenk H.P."/>
            <person name="Kyrpides N.C."/>
        </authorList>
    </citation>
    <scope>NUCLEOTIDE SEQUENCE [LARGE SCALE GENOMIC DNA]</scope>
    <source>
        <strain evidence="2">DSM 17132 / JCM 16389 / KACC 11308 / NBRC 106382 / 4M15</strain>
    </source>
</reference>
<dbReference type="eggNOG" id="COG1442">
    <property type="taxonomic scope" value="Bacteria"/>
</dbReference>
<dbReference type="RefSeq" id="WP_013409830.1">
    <property type="nucleotide sequence ID" value="NC_014655.1"/>
</dbReference>
<gene>
    <name evidence="1" type="ordered locus">Lbys_3142</name>
</gene>
<dbReference type="HOGENOM" id="CLU_054561_0_0_10"/>
<protein>
    <submittedName>
        <fullName evidence="1">Glycosyl transferase, group 1</fullName>
    </submittedName>
</protein>
<proteinExistence type="predicted"/>